<keyword evidence="2" id="KW-1185">Reference proteome</keyword>
<name>A0A1B0BPJ1_9MUSC</name>
<evidence type="ECO:0000313" key="1">
    <source>
        <dbReference type="EnsemblMetazoa" id="GPPI036519-PA"/>
    </source>
</evidence>
<dbReference type="AlphaFoldDB" id="A0A1B0BPJ1"/>
<organism evidence="1 2">
    <name type="scientific">Glossina palpalis gambiensis</name>
    <dbReference type="NCBI Taxonomy" id="67801"/>
    <lineage>
        <taxon>Eukaryota</taxon>
        <taxon>Metazoa</taxon>
        <taxon>Ecdysozoa</taxon>
        <taxon>Arthropoda</taxon>
        <taxon>Hexapoda</taxon>
        <taxon>Insecta</taxon>
        <taxon>Pterygota</taxon>
        <taxon>Neoptera</taxon>
        <taxon>Endopterygota</taxon>
        <taxon>Diptera</taxon>
        <taxon>Brachycera</taxon>
        <taxon>Muscomorpha</taxon>
        <taxon>Hippoboscoidea</taxon>
        <taxon>Glossinidae</taxon>
        <taxon>Glossina</taxon>
    </lineage>
</organism>
<evidence type="ECO:0000313" key="2">
    <source>
        <dbReference type="Proteomes" id="UP000092460"/>
    </source>
</evidence>
<dbReference type="Proteomes" id="UP000092460">
    <property type="component" value="Unassembled WGS sequence"/>
</dbReference>
<dbReference type="EnsemblMetazoa" id="GPPI036519-RA">
    <property type="protein sequence ID" value="GPPI036519-PA"/>
    <property type="gene ID" value="GPPI036519"/>
</dbReference>
<reference evidence="1" key="2">
    <citation type="submission" date="2020-05" db="UniProtKB">
        <authorList>
            <consortium name="EnsemblMetazoa"/>
        </authorList>
    </citation>
    <scope>IDENTIFICATION</scope>
    <source>
        <strain evidence="1">IAEA</strain>
    </source>
</reference>
<proteinExistence type="predicted"/>
<reference evidence="2" key="1">
    <citation type="submission" date="2015-01" db="EMBL/GenBank/DDBJ databases">
        <authorList>
            <person name="Aksoy S."/>
            <person name="Warren W."/>
            <person name="Wilson R.K."/>
        </authorList>
    </citation>
    <scope>NUCLEOTIDE SEQUENCE [LARGE SCALE GENOMIC DNA]</scope>
    <source>
        <strain evidence="2">IAEA</strain>
    </source>
</reference>
<protein>
    <submittedName>
        <fullName evidence="1">Uncharacterized protein</fullName>
    </submittedName>
</protein>
<dbReference type="VEuPathDB" id="VectorBase:GPPI036519"/>
<dbReference type="EMBL" id="JXJN01018003">
    <property type="status" value="NOT_ANNOTATED_CDS"/>
    <property type="molecule type" value="Genomic_DNA"/>
</dbReference>
<accession>A0A1B0BPJ1</accession>
<sequence length="88" mass="10247">MKIYWLNKSEMRNCNRYQYKYIANILKAVFKEAVPTLQLTKLCSPKSFPLSFVMSILAKNYEQTRYVIALDNSHTEGQLDAMAAYLTN</sequence>
<dbReference type="EMBL" id="JXJN01018004">
    <property type="status" value="NOT_ANNOTATED_CDS"/>
    <property type="molecule type" value="Genomic_DNA"/>
</dbReference>